<dbReference type="InterPro" id="IPR011047">
    <property type="entry name" value="Quinoprotein_ADH-like_sf"/>
</dbReference>
<dbReference type="InterPro" id="IPR015943">
    <property type="entry name" value="WD40/YVTN_repeat-like_dom_sf"/>
</dbReference>
<dbReference type="Gene3D" id="2.130.10.10">
    <property type="entry name" value="YVTN repeat-like/Quinoprotein amine dehydrogenase"/>
    <property type="match status" value="3"/>
</dbReference>
<evidence type="ECO:0000256" key="2">
    <source>
        <dbReference type="ARBA" id="ARBA00022737"/>
    </source>
</evidence>
<evidence type="ECO:0000313" key="5">
    <source>
        <dbReference type="EMBL" id="MCO1660834.1"/>
    </source>
</evidence>
<dbReference type="SUPFAM" id="SSF50998">
    <property type="entry name" value="Quinoprotein alcohol dehydrogenase-like"/>
    <property type="match status" value="1"/>
</dbReference>
<dbReference type="PANTHER" id="PTHR19848">
    <property type="entry name" value="WD40 REPEAT PROTEIN"/>
    <property type="match status" value="1"/>
</dbReference>
<gene>
    <name evidence="5" type="ORF">KDL28_37885</name>
    <name evidence="6" type="ORF">KDL28_38875</name>
</gene>
<dbReference type="Proteomes" id="UP001165283">
    <property type="component" value="Unassembled WGS sequence"/>
</dbReference>
<dbReference type="InterPro" id="IPR001680">
    <property type="entry name" value="WD40_rpt"/>
</dbReference>
<evidence type="ECO:0000313" key="6">
    <source>
        <dbReference type="EMBL" id="MCO1661028.1"/>
    </source>
</evidence>
<evidence type="ECO:0000256" key="1">
    <source>
        <dbReference type="ARBA" id="ARBA00022574"/>
    </source>
</evidence>
<proteinExistence type="predicted"/>
<dbReference type="PROSITE" id="PS50082">
    <property type="entry name" value="WD_REPEATS_2"/>
    <property type="match status" value="1"/>
</dbReference>
<keyword evidence="7" id="KW-1185">Reference proteome</keyword>
<dbReference type="EMBL" id="JAGSOV010000094">
    <property type="protein sequence ID" value="MCO1660834.1"/>
    <property type="molecule type" value="Genomic_DNA"/>
</dbReference>
<protein>
    <submittedName>
        <fullName evidence="6">WD40 repeat domain-containing protein</fullName>
    </submittedName>
</protein>
<dbReference type="PANTHER" id="PTHR19848:SF7">
    <property type="entry name" value="F-BOX AND WD-40 DOMAIN PROTEIN 7"/>
    <property type="match status" value="1"/>
</dbReference>
<evidence type="ECO:0000256" key="4">
    <source>
        <dbReference type="SAM" id="MobiDB-lite"/>
    </source>
</evidence>
<feature type="compositionally biased region" description="Low complexity" evidence="4">
    <location>
        <begin position="132"/>
        <end position="144"/>
    </location>
</feature>
<name>A0ABT1ADF0_9PSEU</name>
<organism evidence="6 7">
    <name type="scientific">Pseudonocardia humida</name>
    <dbReference type="NCBI Taxonomy" id="2800819"/>
    <lineage>
        <taxon>Bacteria</taxon>
        <taxon>Bacillati</taxon>
        <taxon>Actinomycetota</taxon>
        <taxon>Actinomycetes</taxon>
        <taxon>Pseudonocardiales</taxon>
        <taxon>Pseudonocardiaceae</taxon>
        <taxon>Pseudonocardia</taxon>
    </lineage>
</organism>
<accession>A0ABT1ADF0</accession>
<keyword evidence="1 3" id="KW-0853">WD repeat</keyword>
<dbReference type="RefSeq" id="WP_252446370.1">
    <property type="nucleotide sequence ID" value="NZ_JAGSOV010000094.1"/>
</dbReference>
<feature type="repeat" description="WD" evidence="3">
    <location>
        <begin position="47"/>
        <end position="69"/>
    </location>
</feature>
<feature type="region of interest" description="Disordered" evidence="4">
    <location>
        <begin position="117"/>
        <end position="145"/>
    </location>
</feature>
<evidence type="ECO:0000313" key="7">
    <source>
        <dbReference type="Proteomes" id="UP001165283"/>
    </source>
</evidence>
<evidence type="ECO:0000256" key="3">
    <source>
        <dbReference type="PROSITE-ProRule" id="PRU00221"/>
    </source>
</evidence>
<dbReference type="EMBL" id="JAGSOV010000104">
    <property type="protein sequence ID" value="MCO1661028.1"/>
    <property type="molecule type" value="Genomic_DNA"/>
</dbReference>
<comment type="caution">
    <text evidence="6">The sequence shown here is derived from an EMBL/GenBank/DDBJ whole genome shotgun (WGS) entry which is preliminary data.</text>
</comment>
<reference evidence="6" key="1">
    <citation type="submission" date="2021-04" db="EMBL/GenBank/DDBJ databases">
        <title>Pseudonocardia sp. nov., isolated from sandy soil of mangrove forest.</title>
        <authorList>
            <person name="Zan Z."/>
            <person name="Huang R."/>
            <person name="Liu W."/>
        </authorList>
    </citation>
    <scope>NUCLEOTIDE SEQUENCE</scope>
    <source>
        <strain evidence="6">S2-4</strain>
    </source>
</reference>
<sequence>MSSPEPGFDRHDLQRGRSTSGQFIFPDSFGWIMCWTPLTFPDGRPVVVTGGSDGTLRMWDPATGAQVAPPIAAGCIADGGAMGVTGVRVVDSSDGPRVAVTSGNGQGDRGPVRLWDPLSGEMNGELDEDEPASPADARPGADAPPFLPQRPTGEVAFLAVRPGTASVPATVVTAVNGPTGVRDRSGLRIWDPVAGTRIGVLDLAGETQRLAYVPRTGGPDLLVGFDHHPARVQVWDAMTGTPLADPTATHPLVTKQVCHLRVADGRTLIAMRGAPAAGSGTSRTDVVRLWDPDTGANLPAPFDCVPMTIAAVPGPTGGDLVACLSGMDDTVEVFDPVTGARFGTPFEPDDTRYVELIGLRGPAGRPLVAVVSDSGPDLPVWDVTSGELVNELVDVWVANWAVIPRPDGTDALAIAGQSGDVGIWDPGTGEQVIGPLLGHGTHSGADVFHHVHIAVLADGDGRQSLITGGVDNTLRRWQLPDFASPA</sequence>
<keyword evidence="2" id="KW-0677">Repeat</keyword>